<dbReference type="SMART" id="SM00220">
    <property type="entry name" value="S_TKc"/>
    <property type="match status" value="1"/>
</dbReference>
<keyword evidence="4" id="KW-0418">Kinase</keyword>
<evidence type="ECO:0000256" key="5">
    <source>
        <dbReference type="ARBA" id="ARBA00022840"/>
    </source>
</evidence>
<dbReference type="OrthoDB" id="27656at2759"/>
<dbReference type="InterPro" id="IPR017441">
    <property type="entry name" value="Protein_kinase_ATP_BS"/>
</dbReference>
<dbReference type="Pfam" id="PF00069">
    <property type="entry name" value="Pkinase"/>
    <property type="match status" value="1"/>
</dbReference>
<evidence type="ECO:0000313" key="12">
    <source>
        <dbReference type="Proteomes" id="UP000241769"/>
    </source>
</evidence>
<dbReference type="InterPro" id="IPR011009">
    <property type="entry name" value="Kinase-like_dom_sf"/>
</dbReference>
<dbReference type="GO" id="GO:0004674">
    <property type="term" value="F:protein serine/threonine kinase activity"/>
    <property type="evidence" value="ECO:0007669"/>
    <property type="project" value="UniProtKB-KW"/>
</dbReference>
<evidence type="ECO:0000256" key="2">
    <source>
        <dbReference type="ARBA" id="ARBA00022527"/>
    </source>
</evidence>
<evidence type="ECO:0000256" key="6">
    <source>
        <dbReference type="ARBA" id="ARBA00047899"/>
    </source>
</evidence>
<dbReference type="GO" id="GO:0005737">
    <property type="term" value="C:cytoplasm"/>
    <property type="evidence" value="ECO:0007669"/>
    <property type="project" value="TreeGrafter"/>
</dbReference>
<comment type="caution">
    <text evidence="11">The sequence shown here is derived from an EMBL/GenBank/DDBJ whole genome shotgun (WGS) entry which is preliminary data.</text>
</comment>
<dbReference type="InterPro" id="IPR008271">
    <property type="entry name" value="Ser/Thr_kinase_AS"/>
</dbReference>
<organism evidence="11 12">
    <name type="scientific">Planoprotostelium fungivorum</name>
    <dbReference type="NCBI Taxonomy" id="1890364"/>
    <lineage>
        <taxon>Eukaryota</taxon>
        <taxon>Amoebozoa</taxon>
        <taxon>Evosea</taxon>
        <taxon>Variosea</taxon>
        <taxon>Cavosteliida</taxon>
        <taxon>Cavosteliaceae</taxon>
        <taxon>Planoprotostelium</taxon>
    </lineage>
</organism>
<dbReference type="EMBL" id="MDYQ01000421">
    <property type="protein sequence ID" value="PRP74989.1"/>
    <property type="molecule type" value="Genomic_DNA"/>
</dbReference>
<name>A0A2P6MTF3_9EUKA</name>
<evidence type="ECO:0000313" key="11">
    <source>
        <dbReference type="EMBL" id="PRP74989.1"/>
    </source>
</evidence>
<dbReference type="GO" id="GO:0005524">
    <property type="term" value="F:ATP binding"/>
    <property type="evidence" value="ECO:0007669"/>
    <property type="project" value="UniProtKB-UniRule"/>
</dbReference>
<dbReference type="FunFam" id="1.10.510.10:FF:000571">
    <property type="entry name" value="Maternal embryonic leucine zipper kinase"/>
    <property type="match status" value="1"/>
</dbReference>
<dbReference type="InterPro" id="IPR000719">
    <property type="entry name" value="Prot_kinase_dom"/>
</dbReference>
<comment type="similarity">
    <text evidence="9">Belongs to the protein kinase superfamily.</text>
</comment>
<evidence type="ECO:0000256" key="4">
    <source>
        <dbReference type="ARBA" id="ARBA00022777"/>
    </source>
</evidence>
<dbReference type="AlphaFoldDB" id="A0A2P6MTF3"/>
<feature type="domain" description="Protein kinase" evidence="10">
    <location>
        <begin position="20"/>
        <end position="286"/>
    </location>
</feature>
<evidence type="ECO:0000256" key="8">
    <source>
        <dbReference type="PROSITE-ProRule" id="PRU10141"/>
    </source>
</evidence>
<protein>
    <recommendedName>
        <fullName evidence="1">non-specific serine/threonine protein kinase</fullName>
        <ecNumber evidence="1">2.7.11.1</ecNumber>
    </recommendedName>
</protein>
<dbReference type="SUPFAM" id="SSF56112">
    <property type="entry name" value="Protein kinase-like (PK-like)"/>
    <property type="match status" value="1"/>
</dbReference>
<dbReference type="Gene3D" id="1.10.510.10">
    <property type="entry name" value="Transferase(Phosphotransferase) domain 1"/>
    <property type="match status" value="1"/>
</dbReference>
<dbReference type="GO" id="GO:0035556">
    <property type="term" value="P:intracellular signal transduction"/>
    <property type="evidence" value="ECO:0007669"/>
    <property type="project" value="TreeGrafter"/>
</dbReference>
<dbReference type="STRING" id="1890364.A0A2P6MTF3"/>
<proteinExistence type="inferred from homology"/>
<dbReference type="InParanoid" id="A0A2P6MTF3"/>
<dbReference type="Proteomes" id="UP000241769">
    <property type="component" value="Unassembled WGS sequence"/>
</dbReference>
<accession>A0A2P6MTF3</accession>
<evidence type="ECO:0000256" key="7">
    <source>
        <dbReference type="ARBA" id="ARBA00048679"/>
    </source>
</evidence>
<dbReference type="PROSITE" id="PS50011">
    <property type="entry name" value="PROTEIN_KINASE_DOM"/>
    <property type="match status" value="1"/>
</dbReference>
<evidence type="ECO:0000259" key="10">
    <source>
        <dbReference type="PROSITE" id="PS50011"/>
    </source>
</evidence>
<keyword evidence="4" id="KW-0808">Transferase</keyword>
<dbReference type="PANTHER" id="PTHR24346:SF30">
    <property type="entry name" value="MATERNAL EMBRYONIC LEUCINE ZIPPER KINASE"/>
    <property type="match status" value="1"/>
</dbReference>
<comment type="catalytic activity">
    <reaction evidence="7">
        <text>L-seryl-[protein] + ATP = O-phospho-L-seryl-[protein] + ADP + H(+)</text>
        <dbReference type="Rhea" id="RHEA:17989"/>
        <dbReference type="Rhea" id="RHEA-COMP:9863"/>
        <dbReference type="Rhea" id="RHEA-COMP:11604"/>
        <dbReference type="ChEBI" id="CHEBI:15378"/>
        <dbReference type="ChEBI" id="CHEBI:29999"/>
        <dbReference type="ChEBI" id="CHEBI:30616"/>
        <dbReference type="ChEBI" id="CHEBI:83421"/>
        <dbReference type="ChEBI" id="CHEBI:456216"/>
        <dbReference type="EC" id="2.7.11.1"/>
    </reaction>
</comment>
<evidence type="ECO:0000256" key="3">
    <source>
        <dbReference type="ARBA" id="ARBA00022741"/>
    </source>
</evidence>
<feature type="binding site" evidence="8">
    <location>
        <position position="49"/>
    </location>
    <ligand>
        <name>ATP</name>
        <dbReference type="ChEBI" id="CHEBI:30616"/>
    </ligand>
</feature>
<dbReference type="PROSITE" id="PS00108">
    <property type="entry name" value="PROTEIN_KINASE_ST"/>
    <property type="match status" value="1"/>
</dbReference>
<keyword evidence="2 9" id="KW-0723">Serine/threonine-protein kinase</keyword>
<keyword evidence="5 8" id="KW-0067">ATP-binding</keyword>
<keyword evidence="12" id="KW-1185">Reference proteome</keyword>
<dbReference type="EC" id="2.7.11.1" evidence="1"/>
<gene>
    <name evidence="11" type="ORF">PROFUN_07382</name>
</gene>
<reference evidence="11 12" key="1">
    <citation type="journal article" date="2018" name="Genome Biol. Evol.">
        <title>Multiple Roots of Fruiting Body Formation in Amoebozoa.</title>
        <authorList>
            <person name="Hillmann F."/>
            <person name="Forbes G."/>
            <person name="Novohradska S."/>
            <person name="Ferling I."/>
            <person name="Riege K."/>
            <person name="Groth M."/>
            <person name="Westermann M."/>
            <person name="Marz M."/>
            <person name="Spaller T."/>
            <person name="Winckler T."/>
            <person name="Schaap P."/>
            <person name="Glockner G."/>
        </authorList>
    </citation>
    <scope>NUCLEOTIDE SEQUENCE [LARGE SCALE GENOMIC DNA]</scope>
    <source>
        <strain evidence="11 12">Jena</strain>
    </source>
</reference>
<sequence>MTQTTTHETTKMKERMIGSYKIGETLGEGSFAKVKLGTHEKTGERVALKVLHHHYRITPKDSQFVKHGDVASDLKLQREIIIQMKLNHIHIAKLFEVIQVAGDVTCLIMELVEGKDLISLLDDFPDRALPEKEALRIFRQITSAIHYLHEHGVVHRDIKLENVMLSHDGTCKLIDFGFASHWSMSQALKTPCGSTIYAAPEILLRQAYRGPKTDVWGLGVLLYCMVSGKIPWAGETAREQLYNTVHGVWSEIDGVSDALSDLIHGCLLPDQKSRYGIYDILESEWMRVERRKVGVKRRLSGTIKNIVKRIVA</sequence>
<comment type="catalytic activity">
    <reaction evidence="6">
        <text>L-threonyl-[protein] + ATP = O-phospho-L-threonyl-[protein] + ADP + H(+)</text>
        <dbReference type="Rhea" id="RHEA:46608"/>
        <dbReference type="Rhea" id="RHEA-COMP:11060"/>
        <dbReference type="Rhea" id="RHEA-COMP:11605"/>
        <dbReference type="ChEBI" id="CHEBI:15378"/>
        <dbReference type="ChEBI" id="CHEBI:30013"/>
        <dbReference type="ChEBI" id="CHEBI:30616"/>
        <dbReference type="ChEBI" id="CHEBI:61977"/>
        <dbReference type="ChEBI" id="CHEBI:456216"/>
        <dbReference type="EC" id="2.7.11.1"/>
    </reaction>
</comment>
<dbReference type="PROSITE" id="PS00107">
    <property type="entry name" value="PROTEIN_KINASE_ATP"/>
    <property type="match status" value="1"/>
</dbReference>
<keyword evidence="3 8" id="KW-0547">Nucleotide-binding</keyword>
<evidence type="ECO:0000256" key="1">
    <source>
        <dbReference type="ARBA" id="ARBA00012513"/>
    </source>
</evidence>
<evidence type="ECO:0000256" key="9">
    <source>
        <dbReference type="RuleBase" id="RU000304"/>
    </source>
</evidence>
<dbReference type="PANTHER" id="PTHR24346">
    <property type="entry name" value="MAP/MICROTUBULE AFFINITY-REGULATING KINASE"/>
    <property type="match status" value="1"/>
</dbReference>